<keyword evidence="1" id="KW-0472">Membrane</keyword>
<gene>
    <name evidence="2" type="ORF">HUG17_6693</name>
</gene>
<evidence type="ECO:0000256" key="1">
    <source>
        <dbReference type="SAM" id="Phobius"/>
    </source>
</evidence>
<dbReference type="Proteomes" id="UP000828236">
    <property type="component" value="Unassembled WGS sequence"/>
</dbReference>
<keyword evidence="1" id="KW-0812">Transmembrane</keyword>
<accession>A0A9D4SK54</accession>
<dbReference type="EMBL" id="SDOV01000002">
    <property type="protein sequence ID" value="KAH7644331.1"/>
    <property type="molecule type" value="Genomic_DNA"/>
</dbReference>
<reference evidence="2" key="1">
    <citation type="submission" date="2020-06" db="EMBL/GenBank/DDBJ databases">
        <authorList>
            <person name="Ji K."/>
            <person name="Li J."/>
        </authorList>
    </citation>
    <scope>NUCLEOTIDE SEQUENCE</scope>
    <source>
        <strain evidence="2">JKM2019</strain>
        <tissue evidence="2">Whole body</tissue>
    </source>
</reference>
<name>A0A9D4SK54_DERFA</name>
<proteinExistence type="predicted"/>
<sequence length="296" mass="34016">MILVLLVIIKIVLADDKSIIVHGNSTTELDRVQFAYKSVYGIPKKLLCDESITKQFYECERTAHHTWEITVNDYFYEKSKFCCFIWLTLSCEMDVIKKCSVDYLKKLEMSTKQSYKSMCERIGSGPNSYTCFMTKDTKATINWIIAILILILTLACASYGIRTYCNKNEDVNQYTYYYVTDPDTGLPLYLGPIPRLKIQNAPHNPKYPINYDELLLKTPQRPRLTFPNFETDQNAIPLPNVAKNATPLPNVTNNAIPLPNVANKNNLGPQKPNLLVTSLKLLGHDLVEWSPEWMWR</sequence>
<comment type="caution">
    <text evidence="2">The sequence shown here is derived from an EMBL/GenBank/DDBJ whole genome shotgun (WGS) entry which is preliminary data.</text>
</comment>
<keyword evidence="1" id="KW-1133">Transmembrane helix</keyword>
<protein>
    <submittedName>
        <fullName evidence="2">Uncharacterized protein</fullName>
    </submittedName>
</protein>
<feature type="transmembrane region" description="Helical" evidence="1">
    <location>
        <begin position="141"/>
        <end position="161"/>
    </location>
</feature>
<organism evidence="2">
    <name type="scientific">Dermatophagoides farinae</name>
    <name type="common">American house dust mite</name>
    <dbReference type="NCBI Taxonomy" id="6954"/>
    <lineage>
        <taxon>Eukaryota</taxon>
        <taxon>Metazoa</taxon>
        <taxon>Ecdysozoa</taxon>
        <taxon>Arthropoda</taxon>
        <taxon>Chelicerata</taxon>
        <taxon>Arachnida</taxon>
        <taxon>Acari</taxon>
        <taxon>Acariformes</taxon>
        <taxon>Sarcoptiformes</taxon>
        <taxon>Astigmata</taxon>
        <taxon>Psoroptidia</taxon>
        <taxon>Analgoidea</taxon>
        <taxon>Pyroglyphidae</taxon>
        <taxon>Dermatophagoidinae</taxon>
        <taxon>Dermatophagoides</taxon>
    </lineage>
</organism>
<dbReference type="AlphaFoldDB" id="A0A9D4SK54"/>
<reference evidence="2" key="2">
    <citation type="journal article" date="2021" name="World Allergy Organ. J.">
        <title>Chromosome-level assembly of Dermatophagoides farinae genome and transcriptome reveals two novel allergens Der f 37 and Der f 39.</title>
        <authorList>
            <person name="Chen J."/>
            <person name="Cai Z."/>
            <person name="Fan D."/>
            <person name="Hu J."/>
            <person name="Hou Y."/>
            <person name="He Y."/>
            <person name="Zhang Z."/>
            <person name="Zhao Z."/>
            <person name="Gao P."/>
            <person name="Hu W."/>
            <person name="Sun J."/>
            <person name="Li J."/>
            <person name="Ji K."/>
        </authorList>
    </citation>
    <scope>NUCLEOTIDE SEQUENCE</scope>
    <source>
        <strain evidence="2">JKM2019</strain>
    </source>
</reference>
<evidence type="ECO:0000313" key="2">
    <source>
        <dbReference type="EMBL" id="KAH7644331.1"/>
    </source>
</evidence>